<evidence type="ECO:0000256" key="2">
    <source>
        <dbReference type="ARBA" id="ARBA00008023"/>
    </source>
</evidence>
<name>A0A5J4W7G6_9EUKA</name>
<evidence type="ECO:0000256" key="1">
    <source>
        <dbReference type="ARBA" id="ARBA00004496"/>
    </source>
</evidence>
<gene>
    <name evidence="14" type="ORF">EZS28_013720</name>
</gene>
<dbReference type="OrthoDB" id="6288734at2759"/>
<comment type="similarity">
    <text evidence="2">Belongs to the HAM1 NTPase family.</text>
</comment>
<dbReference type="FunFam" id="3.90.950.10:FF:000003">
    <property type="entry name" value="Inosine triphosphate pyrophosphatase"/>
    <property type="match status" value="1"/>
</dbReference>
<dbReference type="EMBL" id="SNRW01003118">
    <property type="protein sequence ID" value="KAA6390750.1"/>
    <property type="molecule type" value="Genomic_DNA"/>
</dbReference>
<evidence type="ECO:0000256" key="10">
    <source>
        <dbReference type="ARBA" id="ARBA00066468"/>
    </source>
</evidence>
<evidence type="ECO:0000256" key="6">
    <source>
        <dbReference type="ARBA" id="ARBA00022801"/>
    </source>
</evidence>
<dbReference type="SUPFAM" id="SSF52972">
    <property type="entry name" value="ITPase-like"/>
    <property type="match status" value="1"/>
</dbReference>
<evidence type="ECO:0000256" key="8">
    <source>
        <dbReference type="ARBA" id="ARBA00023080"/>
    </source>
</evidence>
<keyword evidence="4" id="KW-0479">Metal-binding</keyword>
<evidence type="ECO:0000256" key="13">
    <source>
        <dbReference type="ARBA" id="ARBA00093271"/>
    </source>
</evidence>
<keyword evidence="5" id="KW-0547">Nucleotide-binding</keyword>
<dbReference type="GO" id="GO:0009143">
    <property type="term" value="P:nucleoside triphosphate catabolic process"/>
    <property type="evidence" value="ECO:0007669"/>
    <property type="project" value="InterPro"/>
</dbReference>
<comment type="function">
    <text evidence="9">Pyrophosphatase that hydrolyzes the non-canonical purine nucleotides inosine triphosphate (ITP), deoxyinosine triphosphate (dITP) as well as 2'-deoxy-N-6-hydroxylaminopurine triphosphate (dHAPTP) and xanthosine 5'-triphosphate (XTP) to their respective monophosphate derivatives. The enzyme does not distinguish between the deoxy- and ribose forms. Probably excludes non-canonical purines from RNA and DNA precursor pools, thus preventing their incorporation into RNA and DNA and avoiding chromosomal lesions.</text>
</comment>
<dbReference type="PANTHER" id="PTHR11067:SF9">
    <property type="entry name" value="INOSINE TRIPHOSPHATE PYROPHOSPHATASE"/>
    <property type="match status" value="1"/>
</dbReference>
<evidence type="ECO:0000256" key="3">
    <source>
        <dbReference type="ARBA" id="ARBA00022490"/>
    </source>
</evidence>
<evidence type="ECO:0000256" key="5">
    <source>
        <dbReference type="ARBA" id="ARBA00022741"/>
    </source>
</evidence>
<evidence type="ECO:0000256" key="12">
    <source>
        <dbReference type="ARBA" id="ARBA00093255"/>
    </source>
</evidence>
<dbReference type="EC" id="3.6.1.66" evidence="10"/>
<comment type="subcellular location">
    <subcellularLocation>
        <location evidence="1">Cytoplasm</location>
    </subcellularLocation>
</comment>
<evidence type="ECO:0000256" key="7">
    <source>
        <dbReference type="ARBA" id="ARBA00022842"/>
    </source>
</evidence>
<dbReference type="InterPro" id="IPR029001">
    <property type="entry name" value="ITPase-like_fam"/>
</dbReference>
<dbReference type="GO" id="GO:0009117">
    <property type="term" value="P:nucleotide metabolic process"/>
    <property type="evidence" value="ECO:0007669"/>
    <property type="project" value="UniProtKB-KW"/>
</dbReference>
<proteinExistence type="inferred from homology"/>
<accession>A0A5J4W7G6</accession>
<comment type="catalytic activity">
    <reaction evidence="11">
        <text>ITP + H2O = IMP + diphosphate + H(+)</text>
        <dbReference type="Rhea" id="RHEA:29399"/>
        <dbReference type="ChEBI" id="CHEBI:15377"/>
        <dbReference type="ChEBI" id="CHEBI:15378"/>
        <dbReference type="ChEBI" id="CHEBI:33019"/>
        <dbReference type="ChEBI" id="CHEBI:58053"/>
        <dbReference type="ChEBI" id="CHEBI:61402"/>
        <dbReference type="EC" id="3.6.1.66"/>
    </reaction>
    <physiologicalReaction direction="left-to-right" evidence="11">
        <dbReference type="Rhea" id="RHEA:29400"/>
    </physiologicalReaction>
</comment>
<dbReference type="GO" id="GO:0036220">
    <property type="term" value="F:ITP diphosphatase activity"/>
    <property type="evidence" value="ECO:0007669"/>
    <property type="project" value="UniProtKB-EC"/>
</dbReference>
<protein>
    <recommendedName>
        <fullName evidence="10">XTP/dITP diphosphatase</fullName>
        <ecNumber evidence="10">3.6.1.66</ecNumber>
    </recommendedName>
</protein>
<comment type="caution">
    <text evidence="14">The sequence shown here is derived from an EMBL/GenBank/DDBJ whole genome shotgun (WGS) entry which is preliminary data.</text>
</comment>
<dbReference type="PANTHER" id="PTHR11067">
    <property type="entry name" value="INOSINE TRIPHOSPHATE PYROPHOSPHATASE/HAM1 PROTEIN"/>
    <property type="match status" value="1"/>
</dbReference>
<organism evidence="14 15">
    <name type="scientific">Streblomastix strix</name>
    <dbReference type="NCBI Taxonomy" id="222440"/>
    <lineage>
        <taxon>Eukaryota</taxon>
        <taxon>Metamonada</taxon>
        <taxon>Preaxostyla</taxon>
        <taxon>Oxymonadida</taxon>
        <taxon>Streblomastigidae</taxon>
        <taxon>Streblomastix</taxon>
    </lineage>
</organism>
<dbReference type="Gene3D" id="3.90.950.10">
    <property type="match status" value="1"/>
</dbReference>
<keyword evidence="6" id="KW-0378">Hydrolase</keyword>
<evidence type="ECO:0000313" key="14">
    <source>
        <dbReference type="EMBL" id="KAA6390750.1"/>
    </source>
</evidence>
<dbReference type="GO" id="GO:0046872">
    <property type="term" value="F:metal ion binding"/>
    <property type="evidence" value="ECO:0007669"/>
    <property type="project" value="UniProtKB-KW"/>
</dbReference>
<dbReference type="GO" id="GO:0000166">
    <property type="term" value="F:nucleotide binding"/>
    <property type="evidence" value="ECO:0007669"/>
    <property type="project" value="UniProtKB-KW"/>
</dbReference>
<evidence type="ECO:0000256" key="4">
    <source>
        <dbReference type="ARBA" id="ARBA00022723"/>
    </source>
</evidence>
<evidence type="ECO:0000256" key="9">
    <source>
        <dbReference type="ARBA" id="ARBA00054940"/>
    </source>
</evidence>
<reference evidence="14 15" key="1">
    <citation type="submission" date="2019-03" db="EMBL/GenBank/DDBJ databases">
        <title>Single cell metagenomics reveals metabolic interactions within the superorganism composed of flagellate Streblomastix strix and complex community of Bacteroidetes bacteria on its surface.</title>
        <authorList>
            <person name="Treitli S.C."/>
            <person name="Kolisko M."/>
            <person name="Husnik F."/>
            <person name="Keeling P."/>
            <person name="Hampl V."/>
        </authorList>
    </citation>
    <scope>NUCLEOTIDE SEQUENCE [LARGE SCALE GENOMIC DNA]</scope>
    <source>
        <strain evidence="14">ST1C</strain>
    </source>
</reference>
<dbReference type="InterPro" id="IPR002637">
    <property type="entry name" value="RdgB/HAM1"/>
</dbReference>
<comment type="catalytic activity">
    <reaction evidence="12">
        <text>dITP + H2O = dIMP + diphosphate + H(+)</text>
        <dbReference type="Rhea" id="RHEA:28342"/>
        <dbReference type="ChEBI" id="CHEBI:15377"/>
        <dbReference type="ChEBI" id="CHEBI:15378"/>
        <dbReference type="ChEBI" id="CHEBI:33019"/>
        <dbReference type="ChEBI" id="CHEBI:61194"/>
        <dbReference type="ChEBI" id="CHEBI:61382"/>
        <dbReference type="EC" id="3.6.1.66"/>
    </reaction>
    <physiologicalReaction direction="left-to-right" evidence="12">
        <dbReference type="Rhea" id="RHEA:28343"/>
    </physiologicalReaction>
</comment>
<dbReference type="CDD" id="cd00515">
    <property type="entry name" value="HAM1"/>
    <property type="match status" value="1"/>
</dbReference>
<comment type="catalytic activity">
    <reaction evidence="13">
        <text>N(6)-hydroxy-dATP + H2O = N(6)-hydroxy-dAMP + diphosphate + H(+)</text>
        <dbReference type="Rhea" id="RHEA:83971"/>
        <dbReference type="ChEBI" id="CHEBI:15377"/>
        <dbReference type="ChEBI" id="CHEBI:15378"/>
        <dbReference type="ChEBI" id="CHEBI:33019"/>
        <dbReference type="ChEBI" id="CHEBI:233529"/>
        <dbReference type="ChEBI" id="CHEBI:233530"/>
    </reaction>
    <physiologicalReaction direction="left-to-right" evidence="13">
        <dbReference type="Rhea" id="RHEA:83972"/>
    </physiologicalReaction>
</comment>
<dbReference type="Pfam" id="PF01725">
    <property type="entry name" value="Ham1p_like"/>
    <property type="match status" value="1"/>
</dbReference>
<sequence>MADVKQDLKKIFFCSGNEHKVREVTQILSGLDVEIVPININLPELQGDPQIVAQQKCIEAFKRINAPVLIDDTSLCYDAKYFLEKLGHEGLNKMLDGFESRSAYAQCIFALALNADEIKLFIGKTFGKIVRPRGSTNFGWDAIFEENISGKTYGEMNPDEKNKCSHRGKALANFLEFINSINLEKQL</sequence>
<keyword evidence="8" id="KW-0546">Nucleotide metabolism</keyword>
<dbReference type="GO" id="GO:0005737">
    <property type="term" value="C:cytoplasm"/>
    <property type="evidence" value="ECO:0007669"/>
    <property type="project" value="UniProtKB-SubCell"/>
</dbReference>
<evidence type="ECO:0000313" key="15">
    <source>
        <dbReference type="Proteomes" id="UP000324800"/>
    </source>
</evidence>
<dbReference type="AlphaFoldDB" id="A0A5J4W7G6"/>
<keyword evidence="3" id="KW-0963">Cytoplasm</keyword>
<dbReference type="Proteomes" id="UP000324800">
    <property type="component" value="Unassembled WGS sequence"/>
</dbReference>
<keyword evidence="7" id="KW-0460">Magnesium</keyword>
<evidence type="ECO:0000256" key="11">
    <source>
        <dbReference type="ARBA" id="ARBA00093218"/>
    </source>
</evidence>